<evidence type="ECO:0000313" key="1">
    <source>
        <dbReference type="EMBL" id="RZB61062.1"/>
    </source>
</evidence>
<dbReference type="AlphaFoldDB" id="A0A445GIL3"/>
<gene>
    <name evidence="1" type="ORF">D0Y65_043709</name>
</gene>
<proteinExistence type="predicted"/>
<feature type="non-terminal residue" evidence="1">
    <location>
        <position position="1"/>
    </location>
</feature>
<comment type="caution">
    <text evidence="1">The sequence shown here is derived from an EMBL/GenBank/DDBJ whole genome shotgun (WGS) entry which is preliminary data.</text>
</comment>
<evidence type="ECO:0000313" key="2">
    <source>
        <dbReference type="Proteomes" id="UP000289340"/>
    </source>
</evidence>
<dbReference type="EMBL" id="QZWG01000016">
    <property type="protein sequence ID" value="RZB61062.1"/>
    <property type="molecule type" value="Genomic_DNA"/>
</dbReference>
<sequence>LCYIIGMEESKWKLNGNEETKVDSKSCPMYIYHVPQSHNFNLLNYYPIPYIGAQILKEKAKRGRRPHQRLVVSWERDHRTCYLFSHDLI</sequence>
<dbReference type="Proteomes" id="UP000289340">
    <property type="component" value="Chromosome 16"/>
</dbReference>
<protein>
    <submittedName>
        <fullName evidence="1">Uncharacterized protein</fullName>
    </submittedName>
</protein>
<reference evidence="1 2" key="1">
    <citation type="submission" date="2018-09" db="EMBL/GenBank/DDBJ databases">
        <title>A high-quality reference genome of wild soybean provides a powerful tool to mine soybean genomes.</title>
        <authorList>
            <person name="Xie M."/>
            <person name="Chung C.Y.L."/>
            <person name="Li M.-W."/>
            <person name="Wong F.-L."/>
            <person name="Chan T.-F."/>
            <person name="Lam H.-M."/>
        </authorList>
    </citation>
    <scope>NUCLEOTIDE SEQUENCE [LARGE SCALE GENOMIC DNA]</scope>
    <source>
        <strain evidence="2">cv. W05</strain>
        <tissue evidence="1">Hypocotyl of etiolated seedlings</tissue>
    </source>
</reference>
<organism evidence="1 2">
    <name type="scientific">Glycine soja</name>
    <name type="common">Wild soybean</name>
    <dbReference type="NCBI Taxonomy" id="3848"/>
    <lineage>
        <taxon>Eukaryota</taxon>
        <taxon>Viridiplantae</taxon>
        <taxon>Streptophyta</taxon>
        <taxon>Embryophyta</taxon>
        <taxon>Tracheophyta</taxon>
        <taxon>Spermatophyta</taxon>
        <taxon>Magnoliopsida</taxon>
        <taxon>eudicotyledons</taxon>
        <taxon>Gunneridae</taxon>
        <taxon>Pentapetalae</taxon>
        <taxon>rosids</taxon>
        <taxon>fabids</taxon>
        <taxon>Fabales</taxon>
        <taxon>Fabaceae</taxon>
        <taxon>Papilionoideae</taxon>
        <taxon>50 kb inversion clade</taxon>
        <taxon>NPAAA clade</taxon>
        <taxon>indigoferoid/millettioid clade</taxon>
        <taxon>Phaseoleae</taxon>
        <taxon>Glycine</taxon>
        <taxon>Glycine subgen. Soja</taxon>
    </lineage>
</organism>
<accession>A0A445GIL3</accession>
<keyword evidence="2" id="KW-1185">Reference proteome</keyword>
<name>A0A445GIL3_GLYSO</name>